<sequence>MYLAGFEEILEAVLARLGRFVEARDRADLLAPAGVRDAQALMTAVLRAAPDADPPEESLARAASAAGLLYYGRQLVQDDVDDRDEATRLLELARSRGGGDLAAERADLREAVSAEPVPGPADQLDGLNLRAAMTPAETPLAQLDECAALMRRALAAADEDLDPRMYESNLIGLVERRYGRTGHEDDLREATALSESLVERTEDDHPAYAGRISQLALLQQMVFAQTGDAATLDAAVDRLREATRRTPPGHEDHAMRLSNLGRARKLRYQTTRPVPEEIAAAVALLEQAVAATPRDDPPAAQATRRGELAAALALHYRETDDVTHLEAAIRCAHEAWRLTPRGDHNVPERLQDLAVVHMLRYRVTGDRADKRTAIKAARGLRRAVPKGHPLHDAAEMLLNEL</sequence>
<reference evidence="1 2" key="1">
    <citation type="submission" date="2018-08" db="EMBL/GenBank/DDBJ databases">
        <title>Actinomadura spongicola sp. nov., isolated from marine sponge Leucetta chagosensis.</title>
        <authorList>
            <person name="Li L."/>
            <person name="Lin H.W."/>
        </authorList>
    </citation>
    <scope>NUCLEOTIDE SEQUENCE [LARGE SCALE GENOMIC DNA]</scope>
    <source>
        <strain evidence="1 2">LHW52907</strain>
    </source>
</reference>
<evidence type="ECO:0008006" key="3">
    <source>
        <dbReference type="Google" id="ProtNLM"/>
    </source>
</evidence>
<dbReference type="EMBL" id="QVNQ01000011">
    <property type="protein sequence ID" value="RFS81881.1"/>
    <property type="molecule type" value="Genomic_DNA"/>
</dbReference>
<gene>
    <name evidence="1" type="ORF">D0T12_29660</name>
</gene>
<dbReference type="AlphaFoldDB" id="A0A372G925"/>
<proteinExistence type="predicted"/>
<accession>A0A372G925</accession>
<dbReference type="Proteomes" id="UP000262882">
    <property type="component" value="Unassembled WGS sequence"/>
</dbReference>
<name>A0A372G925_9ACTN</name>
<comment type="caution">
    <text evidence="1">The sequence shown here is derived from an EMBL/GenBank/DDBJ whole genome shotgun (WGS) entry which is preliminary data.</text>
</comment>
<keyword evidence="2" id="KW-1185">Reference proteome</keyword>
<dbReference type="RefSeq" id="WP_117403734.1">
    <property type="nucleotide sequence ID" value="NZ_QVNQ01000011.1"/>
</dbReference>
<evidence type="ECO:0000313" key="2">
    <source>
        <dbReference type="Proteomes" id="UP000262882"/>
    </source>
</evidence>
<protein>
    <recommendedName>
        <fullName evidence="3">Tetratricopeptide repeat protein</fullName>
    </recommendedName>
</protein>
<organism evidence="1 2">
    <name type="scientific">Actinomadura spongiicola</name>
    <dbReference type="NCBI Taxonomy" id="2303421"/>
    <lineage>
        <taxon>Bacteria</taxon>
        <taxon>Bacillati</taxon>
        <taxon>Actinomycetota</taxon>
        <taxon>Actinomycetes</taxon>
        <taxon>Streptosporangiales</taxon>
        <taxon>Thermomonosporaceae</taxon>
        <taxon>Actinomadura</taxon>
    </lineage>
</organism>
<dbReference type="OrthoDB" id="3483855at2"/>
<evidence type="ECO:0000313" key="1">
    <source>
        <dbReference type="EMBL" id="RFS81881.1"/>
    </source>
</evidence>